<dbReference type="Gene3D" id="2.160.20.10">
    <property type="entry name" value="Single-stranded right-handed beta-helix, Pectin lyase-like"/>
    <property type="match status" value="1"/>
</dbReference>
<proteinExistence type="predicted"/>
<keyword evidence="3" id="KW-1185">Reference proteome</keyword>
<accession>A0A8S0V7E5</accession>
<dbReference type="InterPro" id="IPR012334">
    <property type="entry name" value="Pectin_lyas_fold"/>
</dbReference>
<keyword evidence="2" id="KW-0456">Lyase</keyword>
<dbReference type="InterPro" id="IPR045032">
    <property type="entry name" value="PEL"/>
</dbReference>
<dbReference type="AlphaFoldDB" id="A0A8S0V7E5"/>
<name>A0A8S0V7E5_OLEEU</name>
<dbReference type="PRINTS" id="PR00807">
    <property type="entry name" value="AMBALLERGEN"/>
</dbReference>
<protein>
    <submittedName>
        <fullName evidence="2">Probable pectate lyase 5</fullName>
    </submittedName>
</protein>
<comment type="caution">
    <text evidence="2">The sequence shown here is derived from an EMBL/GenBank/DDBJ whole genome shotgun (WGS) entry which is preliminary data.</text>
</comment>
<dbReference type="InterPro" id="IPR018082">
    <property type="entry name" value="AmbAllergen"/>
</dbReference>
<dbReference type="OrthoDB" id="1581485at2759"/>
<dbReference type="Proteomes" id="UP000594638">
    <property type="component" value="Unassembled WGS sequence"/>
</dbReference>
<dbReference type="GO" id="GO:0030570">
    <property type="term" value="F:pectate lyase activity"/>
    <property type="evidence" value="ECO:0007669"/>
    <property type="project" value="InterPro"/>
</dbReference>
<evidence type="ECO:0000313" key="3">
    <source>
        <dbReference type="Proteomes" id="UP000594638"/>
    </source>
</evidence>
<dbReference type="InterPro" id="IPR011050">
    <property type="entry name" value="Pectin_lyase_fold/virulence"/>
</dbReference>
<dbReference type="PANTHER" id="PTHR31683:SF187">
    <property type="entry name" value="PECTATE LYASE 18-RELATED"/>
    <property type="match status" value="1"/>
</dbReference>
<dbReference type="EMBL" id="CACTIH010009203">
    <property type="protein sequence ID" value="CAA3027429.1"/>
    <property type="molecule type" value="Genomic_DNA"/>
</dbReference>
<dbReference type="SUPFAM" id="SSF51126">
    <property type="entry name" value="Pectin lyase-like"/>
    <property type="match status" value="1"/>
</dbReference>
<evidence type="ECO:0000256" key="1">
    <source>
        <dbReference type="ARBA" id="ARBA00022729"/>
    </source>
</evidence>
<keyword evidence="1" id="KW-0732">Signal</keyword>
<dbReference type="Gramene" id="OE9A098645T1">
    <property type="protein sequence ID" value="OE9A098645C1"/>
    <property type="gene ID" value="OE9A098645"/>
</dbReference>
<evidence type="ECO:0000313" key="2">
    <source>
        <dbReference type="EMBL" id="CAA3027429.1"/>
    </source>
</evidence>
<gene>
    <name evidence="2" type="ORF">OLEA9_A098645</name>
</gene>
<organism evidence="2 3">
    <name type="scientific">Olea europaea subsp. europaea</name>
    <dbReference type="NCBI Taxonomy" id="158383"/>
    <lineage>
        <taxon>Eukaryota</taxon>
        <taxon>Viridiplantae</taxon>
        <taxon>Streptophyta</taxon>
        <taxon>Embryophyta</taxon>
        <taxon>Tracheophyta</taxon>
        <taxon>Spermatophyta</taxon>
        <taxon>Magnoliopsida</taxon>
        <taxon>eudicotyledons</taxon>
        <taxon>Gunneridae</taxon>
        <taxon>Pentapetalae</taxon>
        <taxon>asterids</taxon>
        <taxon>lamiids</taxon>
        <taxon>Lamiales</taxon>
        <taxon>Oleaceae</taxon>
        <taxon>Oleeae</taxon>
        <taxon>Olea</taxon>
    </lineage>
</organism>
<sequence>MGVLFVHFKVTKHEDAPKRGWKKWNWRSEDDLMLNGAFFTMSGAGASSNYAKASSLSARPSSIIGSITMGAGVLGCKKDKHC</sequence>
<reference evidence="2 3" key="1">
    <citation type="submission" date="2019-12" db="EMBL/GenBank/DDBJ databases">
        <authorList>
            <person name="Alioto T."/>
            <person name="Alioto T."/>
            <person name="Gomez Garrido J."/>
        </authorList>
    </citation>
    <scope>NUCLEOTIDE SEQUENCE [LARGE SCALE GENOMIC DNA]</scope>
</reference>
<dbReference type="PANTHER" id="PTHR31683">
    <property type="entry name" value="PECTATE LYASE 18-RELATED"/>
    <property type="match status" value="1"/>
</dbReference>